<dbReference type="InterPro" id="IPR036206">
    <property type="entry name" value="ThiamineP_synth_sf"/>
</dbReference>
<dbReference type="Gene3D" id="3.20.20.70">
    <property type="entry name" value="Aldolase class I"/>
    <property type="match status" value="1"/>
</dbReference>
<dbReference type="PANTHER" id="PTHR20857:SF15">
    <property type="entry name" value="THIAMINE-PHOSPHATE SYNTHASE"/>
    <property type="match status" value="1"/>
</dbReference>
<evidence type="ECO:0000313" key="4">
    <source>
        <dbReference type="EMBL" id="KZX10008.1"/>
    </source>
</evidence>
<feature type="domain" description="Thiamine phosphate synthase/TenI" evidence="3">
    <location>
        <begin position="116"/>
        <end position="198"/>
    </location>
</feature>
<dbReference type="InterPro" id="IPR022998">
    <property type="entry name" value="ThiamineP_synth_TenI"/>
</dbReference>
<dbReference type="RefSeq" id="WP_067092799.1">
    <property type="nucleotide sequence ID" value="NZ_LWMV01000230.1"/>
</dbReference>
<dbReference type="PANTHER" id="PTHR20857">
    <property type="entry name" value="THIAMINE-PHOSPHATE PYROPHOSPHORYLASE"/>
    <property type="match status" value="1"/>
</dbReference>
<evidence type="ECO:0000259" key="3">
    <source>
        <dbReference type="Pfam" id="PF02581"/>
    </source>
</evidence>
<gene>
    <name evidence="4" type="primary">tenI</name>
    <name evidence="4" type="ORF">MBCUR_19660</name>
</gene>
<dbReference type="STRING" id="49547.MBCUR_19660"/>
<dbReference type="Proteomes" id="UP000077245">
    <property type="component" value="Unassembled WGS sequence"/>
</dbReference>
<dbReference type="GO" id="GO:0009228">
    <property type="term" value="P:thiamine biosynthetic process"/>
    <property type="evidence" value="ECO:0007669"/>
    <property type="project" value="UniProtKB-KW"/>
</dbReference>
<dbReference type="EMBL" id="LWMV01000230">
    <property type="protein sequence ID" value="KZX10008.1"/>
    <property type="molecule type" value="Genomic_DNA"/>
</dbReference>
<evidence type="ECO:0000256" key="1">
    <source>
        <dbReference type="ARBA" id="ARBA00004948"/>
    </source>
</evidence>
<dbReference type="InterPro" id="IPR013785">
    <property type="entry name" value="Aldolase_TIM"/>
</dbReference>
<comment type="caution">
    <text evidence="4">The sequence shown here is derived from an EMBL/GenBank/DDBJ whole genome shotgun (WGS) entry which is preliminary data.</text>
</comment>
<proteinExistence type="predicted"/>
<dbReference type="GO" id="GO:0004789">
    <property type="term" value="F:thiamine-phosphate diphosphorylase activity"/>
    <property type="evidence" value="ECO:0007669"/>
    <property type="project" value="TreeGrafter"/>
</dbReference>
<keyword evidence="5" id="KW-1185">Reference proteome</keyword>
<feature type="domain" description="Thiamine phosphate synthase/TenI" evidence="3">
    <location>
        <begin position="3"/>
        <end position="80"/>
    </location>
</feature>
<comment type="pathway">
    <text evidence="1">Cofactor biosynthesis; thiamine diphosphate biosynthesis.</text>
</comment>
<evidence type="ECO:0000313" key="5">
    <source>
        <dbReference type="Proteomes" id="UP000077245"/>
    </source>
</evidence>
<name>A0A165YY31_9EURY</name>
<dbReference type="PATRIC" id="fig|49547.3.peg.2078"/>
<dbReference type="SUPFAM" id="SSF51391">
    <property type="entry name" value="Thiamin phosphate synthase"/>
    <property type="match status" value="1"/>
</dbReference>
<dbReference type="CDD" id="cd00564">
    <property type="entry name" value="TMP_TenI"/>
    <property type="match status" value="1"/>
</dbReference>
<sequence length="221" mass="25456">MLISITNRELTNGDFLKKIDEIAKGNPYKIILREKDLDKNDYSNLLNQVIPITNKYNVDLAIHSHIDIAKSHKIKSIHLPFNQFKENYESYESYENYENINNSSKTYNKHLKYFDAVGVSIHSIEEAVYAENNGANYIIAGHIFPTESKKRLKEKGLKFLEELKFATKIDIYAIGGINISNLDSVLKTGVKGIAIMSDLMQSNTPYQKILDYKNQFKKKRN</sequence>
<accession>A0A165YY31</accession>
<dbReference type="GO" id="GO:0005737">
    <property type="term" value="C:cytoplasm"/>
    <property type="evidence" value="ECO:0007669"/>
    <property type="project" value="TreeGrafter"/>
</dbReference>
<organism evidence="4 5">
    <name type="scientific">Methanobrevibacter curvatus</name>
    <dbReference type="NCBI Taxonomy" id="49547"/>
    <lineage>
        <taxon>Archaea</taxon>
        <taxon>Methanobacteriati</taxon>
        <taxon>Methanobacteriota</taxon>
        <taxon>Methanomada group</taxon>
        <taxon>Methanobacteria</taxon>
        <taxon>Methanobacteriales</taxon>
        <taxon>Methanobacteriaceae</taxon>
        <taxon>Methanobrevibacter</taxon>
    </lineage>
</organism>
<dbReference type="Pfam" id="PF02581">
    <property type="entry name" value="TMP-TENI"/>
    <property type="match status" value="2"/>
</dbReference>
<reference evidence="4 5" key="1">
    <citation type="submission" date="2016-04" db="EMBL/GenBank/DDBJ databases">
        <title>Genome sequence of Methanobrevibacter curvatus DSM 11111.</title>
        <authorList>
            <person name="Poehlein A."/>
            <person name="Seedorf H."/>
            <person name="Daniel R."/>
        </authorList>
    </citation>
    <scope>NUCLEOTIDE SEQUENCE [LARGE SCALE GENOMIC DNA]</scope>
    <source>
        <strain evidence="4 5">DSM 11111</strain>
    </source>
</reference>
<dbReference type="AlphaFoldDB" id="A0A165YY31"/>
<evidence type="ECO:0000256" key="2">
    <source>
        <dbReference type="ARBA" id="ARBA00022977"/>
    </source>
</evidence>
<protein>
    <submittedName>
        <fullName evidence="4">Regulatory protein TenI</fullName>
    </submittedName>
</protein>
<keyword evidence="2" id="KW-0784">Thiamine biosynthesis</keyword>